<reference evidence="2" key="1">
    <citation type="submission" date="2020-05" db="EMBL/GenBank/DDBJ databases">
        <authorList>
            <person name="Chiriac C."/>
            <person name="Salcher M."/>
            <person name="Ghai R."/>
            <person name="Kavagutti S V."/>
        </authorList>
    </citation>
    <scope>NUCLEOTIDE SEQUENCE</scope>
</reference>
<dbReference type="PANTHER" id="PTHR43433:SF5">
    <property type="entry name" value="AB HYDROLASE-1 DOMAIN-CONTAINING PROTEIN"/>
    <property type="match status" value="1"/>
</dbReference>
<dbReference type="InterPro" id="IPR029058">
    <property type="entry name" value="AB_hydrolase_fold"/>
</dbReference>
<evidence type="ECO:0000259" key="1">
    <source>
        <dbReference type="Pfam" id="PF00561"/>
    </source>
</evidence>
<dbReference type="Pfam" id="PF00561">
    <property type="entry name" value="Abhydrolase_1"/>
    <property type="match status" value="1"/>
</dbReference>
<sequence>MWSPIKLTRPGDRTLVVLPAPTPIKVNIHRVISLFRELNNSSTKLKLCQQGVSGENGAMSKASFTSTDNRQIELEYDHFGDPSHPALLLIMGFTAQMVAWEEEFCLLLASRGHFVIRFDNRDCGLSTKLQGVPSNSDAVIMAAMMETEMPQVAYTLVDMAGDAAKLLDHLNIERAHIMGASMGGMIAQTFAINYPHRTKTLISIMSQPGETTVGQATPEAMALIVTPAPSTRDEYIAFAPNWQLWQSKKYRSDEISRRNAIRDFDRSNYPEGGPRQMAAIYASGSRAEGLQQLSMPALVIHGTDDQLITPSGGERTAELIPNSTLLMVDDMGHDMPKPLWPMYVDAITKHTSLVTA</sequence>
<dbReference type="AlphaFoldDB" id="A0A6J6XCM9"/>
<evidence type="ECO:0000313" key="2">
    <source>
        <dbReference type="EMBL" id="CAB4793048.1"/>
    </source>
</evidence>
<gene>
    <name evidence="2" type="ORF">UFOPK2975_00783</name>
</gene>
<feature type="domain" description="AB hydrolase-1" evidence="1">
    <location>
        <begin position="85"/>
        <end position="334"/>
    </location>
</feature>
<dbReference type="Gene3D" id="3.40.50.1820">
    <property type="entry name" value="alpha/beta hydrolase"/>
    <property type="match status" value="1"/>
</dbReference>
<dbReference type="PANTHER" id="PTHR43433">
    <property type="entry name" value="HYDROLASE, ALPHA/BETA FOLD FAMILY PROTEIN"/>
    <property type="match status" value="1"/>
</dbReference>
<organism evidence="2">
    <name type="scientific">freshwater metagenome</name>
    <dbReference type="NCBI Taxonomy" id="449393"/>
    <lineage>
        <taxon>unclassified sequences</taxon>
        <taxon>metagenomes</taxon>
        <taxon>ecological metagenomes</taxon>
    </lineage>
</organism>
<dbReference type="GO" id="GO:0046503">
    <property type="term" value="P:glycerolipid catabolic process"/>
    <property type="evidence" value="ECO:0007669"/>
    <property type="project" value="TreeGrafter"/>
</dbReference>
<dbReference type="EMBL" id="CAFAAG010000052">
    <property type="protein sequence ID" value="CAB4793048.1"/>
    <property type="molecule type" value="Genomic_DNA"/>
</dbReference>
<name>A0A6J6XCM9_9ZZZZ</name>
<dbReference type="PRINTS" id="PR00111">
    <property type="entry name" value="ABHYDROLASE"/>
</dbReference>
<dbReference type="GO" id="GO:0004806">
    <property type="term" value="F:triacylglycerol lipase activity"/>
    <property type="evidence" value="ECO:0007669"/>
    <property type="project" value="TreeGrafter"/>
</dbReference>
<dbReference type="InterPro" id="IPR050471">
    <property type="entry name" value="AB_hydrolase"/>
</dbReference>
<proteinExistence type="predicted"/>
<accession>A0A6J6XCM9</accession>
<dbReference type="InterPro" id="IPR000073">
    <property type="entry name" value="AB_hydrolase_1"/>
</dbReference>
<dbReference type="SUPFAM" id="SSF53474">
    <property type="entry name" value="alpha/beta-Hydrolases"/>
    <property type="match status" value="1"/>
</dbReference>
<protein>
    <submittedName>
        <fullName evidence="2">Unannotated protein</fullName>
    </submittedName>
</protein>